<sequence>MALRKRLEDESYELQKLQKEYTQLVDSRRQLESQLQENQLVDEEFKRLGENTKIYKLTGPVLLPQDKTEAVANVEKRLEFIQGEIKRIEGRLEDLEKQQKGKIEEISRLQAELQKQVTSTSA</sequence>
<reference evidence="1" key="1">
    <citation type="submission" date="2022-06" db="EMBL/GenBank/DDBJ databases">
        <title>Phylogenomic reconstructions and comparative analyses of Kickxellomycotina fungi.</title>
        <authorList>
            <person name="Reynolds N.K."/>
            <person name="Stajich J.E."/>
            <person name="Barry K."/>
            <person name="Grigoriev I.V."/>
            <person name="Crous P."/>
            <person name="Smith M.E."/>
        </authorList>
    </citation>
    <scope>NUCLEOTIDE SEQUENCE</scope>
    <source>
        <strain evidence="1">RSA 2271</strain>
    </source>
</reference>
<evidence type="ECO:0000313" key="2">
    <source>
        <dbReference type="Proteomes" id="UP001145114"/>
    </source>
</evidence>
<proteinExistence type="predicted"/>
<organism evidence="1 2">
    <name type="scientific">Spiromyces aspiralis</name>
    <dbReference type="NCBI Taxonomy" id="68401"/>
    <lineage>
        <taxon>Eukaryota</taxon>
        <taxon>Fungi</taxon>
        <taxon>Fungi incertae sedis</taxon>
        <taxon>Zoopagomycota</taxon>
        <taxon>Kickxellomycotina</taxon>
        <taxon>Kickxellomycetes</taxon>
        <taxon>Kickxellales</taxon>
        <taxon>Kickxellaceae</taxon>
        <taxon>Spiromyces</taxon>
    </lineage>
</organism>
<evidence type="ECO:0000313" key="1">
    <source>
        <dbReference type="EMBL" id="KAJ1674364.1"/>
    </source>
</evidence>
<protein>
    <submittedName>
        <fullName evidence="1">Prefoldin subunit 6</fullName>
    </submittedName>
</protein>
<gene>
    <name evidence="1" type="primary">YKE2</name>
    <name evidence="1" type="ORF">EV182_003431</name>
</gene>
<name>A0ACC1HKC1_9FUNG</name>
<accession>A0ACC1HKC1</accession>
<dbReference type="EMBL" id="JAMZIH010006031">
    <property type="protein sequence ID" value="KAJ1674364.1"/>
    <property type="molecule type" value="Genomic_DNA"/>
</dbReference>
<dbReference type="Proteomes" id="UP001145114">
    <property type="component" value="Unassembled WGS sequence"/>
</dbReference>
<comment type="caution">
    <text evidence="1">The sequence shown here is derived from an EMBL/GenBank/DDBJ whole genome shotgun (WGS) entry which is preliminary data.</text>
</comment>
<keyword evidence="2" id="KW-1185">Reference proteome</keyword>